<dbReference type="InterPro" id="IPR001240">
    <property type="entry name" value="PRAI_dom"/>
</dbReference>
<evidence type="ECO:0000256" key="5">
    <source>
        <dbReference type="ARBA" id="ARBA00022605"/>
    </source>
</evidence>
<dbReference type="Proteomes" id="UP000198615">
    <property type="component" value="Unassembled WGS sequence"/>
</dbReference>
<dbReference type="AlphaFoldDB" id="A0A8G2BF18"/>
<dbReference type="HAMAP" id="MF_00135">
    <property type="entry name" value="PRAI"/>
    <property type="match status" value="1"/>
</dbReference>
<proteinExistence type="inferred from homology"/>
<keyword evidence="7 9" id="KW-0057">Aromatic amino acid biosynthesis</keyword>
<dbReference type="UniPathway" id="UPA00035">
    <property type="reaction ID" value="UER00042"/>
</dbReference>
<evidence type="ECO:0000256" key="7">
    <source>
        <dbReference type="ARBA" id="ARBA00023141"/>
    </source>
</evidence>
<keyword evidence="5 9" id="KW-0028">Amino-acid biosynthesis</keyword>
<evidence type="ECO:0000313" key="12">
    <source>
        <dbReference type="Proteomes" id="UP000198615"/>
    </source>
</evidence>
<comment type="similarity">
    <text evidence="9">Belongs to the TrpF family.</text>
</comment>
<keyword evidence="6 9" id="KW-0822">Tryptophan biosynthesis</keyword>
<dbReference type="GO" id="GO:0004640">
    <property type="term" value="F:phosphoribosylanthranilate isomerase activity"/>
    <property type="evidence" value="ECO:0007669"/>
    <property type="project" value="UniProtKB-UniRule"/>
</dbReference>
<dbReference type="GO" id="GO:0000162">
    <property type="term" value="P:L-tryptophan biosynthetic process"/>
    <property type="evidence" value="ECO:0007669"/>
    <property type="project" value="UniProtKB-UniRule"/>
</dbReference>
<dbReference type="NCBIfam" id="NF002295">
    <property type="entry name" value="PRK01222.1-1"/>
    <property type="match status" value="1"/>
</dbReference>
<evidence type="ECO:0000313" key="11">
    <source>
        <dbReference type="EMBL" id="SDF28477.1"/>
    </source>
</evidence>
<dbReference type="EC" id="5.3.1.24" evidence="3 9"/>
<dbReference type="OrthoDB" id="9796196at2"/>
<evidence type="ECO:0000256" key="3">
    <source>
        <dbReference type="ARBA" id="ARBA00012572"/>
    </source>
</evidence>
<dbReference type="InterPro" id="IPR044643">
    <property type="entry name" value="TrpF_fam"/>
</dbReference>
<dbReference type="Gene3D" id="3.20.20.70">
    <property type="entry name" value="Aldolase class I"/>
    <property type="match status" value="1"/>
</dbReference>
<protein>
    <recommendedName>
        <fullName evidence="4 9">N-(5'-phosphoribosyl)anthranilate isomerase</fullName>
        <shortName evidence="9">PRAI</shortName>
        <ecNumber evidence="3 9">5.3.1.24</ecNumber>
    </recommendedName>
</protein>
<dbReference type="PANTHER" id="PTHR42894">
    <property type="entry name" value="N-(5'-PHOSPHORIBOSYL)ANTHRANILATE ISOMERASE"/>
    <property type="match status" value="1"/>
</dbReference>
<evidence type="ECO:0000256" key="2">
    <source>
        <dbReference type="ARBA" id="ARBA00004664"/>
    </source>
</evidence>
<feature type="domain" description="N-(5'phosphoribosyl) anthranilate isomerase (PRAI)" evidence="10">
    <location>
        <begin position="12"/>
        <end position="215"/>
    </location>
</feature>
<comment type="pathway">
    <text evidence="2 9">Amino-acid biosynthesis; L-tryptophan biosynthesis; L-tryptophan from chorismate: step 3/5.</text>
</comment>
<comment type="catalytic activity">
    <reaction evidence="1 9">
        <text>N-(5-phospho-beta-D-ribosyl)anthranilate = 1-(2-carboxyphenylamino)-1-deoxy-D-ribulose 5-phosphate</text>
        <dbReference type="Rhea" id="RHEA:21540"/>
        <dbReference type="ChEBI" id="CHEBI:18277"/>
        <dbReference type="ChEBI" id="CHEBI:58613"/>
        <dbReference type="EC" id="5.3.1.24"/>
    </reaction>
</comment>
<evidence type="ECO:0000256" key="8">
    <source>
        <dbReference type="ARBA" id="ARBA00023235"/>
    </source>
</evidence>
<evidence type="ECO:0000256" key="1">
    <source>
        <dbReference type="ARBA" id="ARBA00001164"/>
    </source>
</evidence>
<dbReference type="RefSeq" id="WP_028793813.1">
    <property type="nucleotide sequence ID" value="NZ_FNBW01000002.1"/>
</dbReference>
<keyword evidence="12" id="KW-1185">Reference proteome</keyword>
<evidence type="ECO:0000256" key="4">
    <source>
        <dbReference type="ARBA" id="ARBA00022272"/>
    </source>
</evidence>
<evidence type="ECO:0000259" key="10">
    <source>
        <dbReference type="Pfam" id="PF00697"/>
    </source>
</evidence>
<dbReference type="EMBL" id="FNBW01000002">
    <property type="protein sequence ID" value="SDF28477.1"/>
    <property type="molecule type" value="Genomic_DNA"/>
</dbReference>
<gene>
    <name evidence="9" type="primary">trpF</name>
    <name evidence="11" type="ORF">SAMN05660686_00890</name>
</gene>
<name>A0A8G2BF18_9PROT</name>
<evidence type="ECO:0000256" key="9">
    <source>
        <dbReference type="HAMAP-Rule" id="MF_00135"/>
    </source>
</evidence>
<sequence length="227" mass="24030">MTRSRKTTQPLVKICGLNTLTVVDAAVDAGADMIGFMFYARSRRAVTPDLAQALGEEVTGVTRVAIVVDATDAEIDAITATGVIDMIQVHGKEDPARVAELKARTGLPVMKALRVATKEDIREAEAFFGAADHLLFDAKAPKDMKGALPGGNGLTFDWTLLDGLKIDMPWMLSGGLTADNVAEAIRLTGAPGVDTSSGVEDKPGVKSPERIRAFLAAVKQTHLETAT</sequence>
<reference evidence="11 12" key="1">
    <citation type="submission" date="2016-10" db="EMBL/GenBank/DDBJ databases">
        <authorList>
            <person name="Varghese N."/>
            <person name="Submissions S."/>
        </authorList>
    </citation>
    <scope>NUCLEOTIDE SEQUENCE [LARGE SCALE GENOMIC DNA]</scope>
    <source>
        <strain evidence="11 12">DSM 18839</strain>
    </source>
</reference>
<keyword evidence="8 9" id="KW-0413">Isomerase</keyword>
<organism evidence="11 12">
    <name type="scientific">Thalassobaculum litoreum DSM 18839</name>
    <dbReference type="NCBI Taxonomy" id="1123362"/>
    <lineage>
        <taxon>Bacteria</taxon>
        <taxon>Pseudomonadati</taxon>
        <taxon>Pseudomonadota</taxon>
        <taxon>Alphaproteobacteria</taxon>
        <taxon>Rhodospirillales</taxon>
        <taxon>Thalassobaculaceae</taxon>
        <taxon>Thalassobaculum</taxon>
    </lineage>
</organism>
<dbReference type="PANTHER" id="PTHR42894:SF1">
    <property type="entry name" value="N-(5'-PHOSPHORIBOSYL)ANTHRANILATE ISOMERASE"/>
    <property type="match status" value="1"/>
</dbReference>
<dbReference type="SUPFAM" id="SSF51366">
    <property type="entry name" value="Ribulose-phoshate binding barrel"/>
    <property type="match status" value="1"/>
</dbReference>
<accession>A0A8G2BF18</accession>
<comment type="caution">
    <text evidence="11">The sequence shown here is derived from an EMBL/GenBank/DDBJ whole genome shotgun (WGS) entry which is preliminary data.</text>
</comment>
<dbReference type="Pfam" id="PF00697">
    <property type="entry name" value="PRAI"/>
    <property type="match status" value="1"/>
</dbReference>
<dbReference type="InterPro" id="IPR011060">
    <property type="entry name" value="RibuloseP-bd_barrel"/>
</dbReference>
<evidence type="ECO:0000256" key="6">
    <source>
        <dbReference type="ARBA" id="ARBA00022822"/>
    </source>
</evidence>
<dbReference type="CDD" id="cd00405">
    <property type="entry name" value="PRAI"/>
    <property type="match status" value="1"/>
</dbReference>
<dbReference type="InterPro" id="IPR013785">
    <property type="entry name" value="Aldolase_TIM"/>
</dbReference>